<feature type="transmembrane region" description="Helical" evidence="2">
    <location>
        <begin position="34"/>
        <end position="53"/>
    </location>
</feature>
<accession>A0ABW3CK74</accession>
<proteinExistence type="predicted"/>
<evidence type="ECO:0000313" key="3">
    <source>
        <dbReference type="EMBL" id="MFD0854954.1"/>
    </source>
</evidence>
<dbReference type="Gene3D" id="1.10.3730.20">
    <property type="match status" value="1"/>
</dbReference>
<dbReference type="EMBL" id="JBHTIR010003278">
    <property type="protein sequence ID" value="MFD0854954.1"/>
    <property type="molecule type" value="Genomic_DNA"/>
</dbReference>
<dbReference type="SUPFAM" id="SSF103481">
    <property type="entry name" value="Multidrug resistance efflux transporter EmrE"/>
    <property type="match status" value="1"/>
</dbReference>
<evidence type="ECO:0000256" key="2">
    <source>
        <dbReference type="SAM" id="Phobius"/>
    </source>
</evidence>
<keyword evidence="4" id="KW-1185">Reference proteome</keyword>
<dbReference type="Proteomes" id="UP001597083">
    <property type="component" value="Unassembled WGS sequence"/>
</dbReference>
<keyword evidence="2" id="KW-0812">Transmembrane</keyword>
<organism evidence="3 4">
    <name type="scientific">Actinomadura adrarensis</name>
    <dbReference type="NCBI Taxonomy" id="1819600"/>
    <lineage>
        <taxon>Bacteria</taxon>
        <taxon>Bacillati</taxon>
        <taxon>Actinomycetota</taxon>
        <taxon>Actinomycetes</taxon>
        <taxon>Streptosporangiales</taxon>
        <taxon>Thermomonosporaceae</taxon>
        <taxon>Actinomadura</taxon>
    </lineage>
</organism>
<reference evidence="4" key="1">
    <citation type="journal article" date="2019" name="Int. J. Syst. Evol. Microbiol.">
        <title>The Global Catalogue of Microorganisms (GCM) 10K type strain sequencing project: providing services to taxonomists for standard genome sequencing and annotation.</title>
        <authorList>
            <consortium name="The Broad Institute Genomics Platform"/>
            <consortium name="The Broad Institute Genome Sequencing Center for Infectious Disease"/>
            <person name="Wu L."/>
            <person name="Ma J."/>
        </authorList>
    </citation>
    <scope>NUCLEOTIDE SEQUENCE [LARGE SCALE GENOMIC DNA]</scope>
    <source>
        <strain evidence="4">JCM 31696</strain>
    </source>
</reference>
<name>A0ABW3CK74_9ACTN</name>
<comment type="caution">
    <text evidence="3">The sequence shown here is derived from an EMBL/GenBank/DDBJ whole genome shotgun (WGS) entry which is preliminary data.</text>
</comment>
<dbReference type="InterPro" id="IPR037185">
    <property type="entry name" value="EmrE-like"/>
</dbReference>
<keyword evidence="2" id="KW-0472">Membrane</keyword>
<sequence>DPVALAAGVGVGICSSVVPYVLDQLAMARLARATYALMVALLPAIAVLIGIVVLGQIPAVPEVVGVALVIGGVALHREGRGGGQEAGRASLDGDRVSVS</sequence>
<protein>
    <submittedName>
        <fullName evidence="3">EamA family transporter</fullName>
    </submittedName>
</protein>
<feature type="transmembrane region" description="Helical" evidence="2">
    <location>
        <begin position="6"/>
        <end position="22"/>
    </location>
</feature>
<keyword evidence="2" id="KW-1133">Transmembrane helix</keyword>
<evidence type="ECO:0000256" key="1">
    <source>
        <dbReference type="SAM" id="MobiDB-lite"/>
    </source>
</evidence>
<evidence type="ECO:0000313" key="4">
    <source>
        <dbReference type="Proteomes" id="UP001597083"/>
    </source>
</evidence>
<feature type="region of interest" description="Disordered" evidence="1">
    <location>
        <begin position="77"/>
        <end position="99"/>
    </location>
</feature>
<feature type="non-terminal residue" evidence="3">
    <location>
        <position position="1"/>
    </location>
</feature>
<gene>
    <name evidence="3" type="ORF">ACFQ07_22120</name>
</gene>